<dbReference type="InterPro" id="IPR036736">
    <property type="entry name" value="ACP-like_sf"/>
</dbReference>
<protein>
    <submittedName>
        <fullName evidence="6">Nonribosomal peptide synthase</fullName>
    </submittedName>
</protein>
<dbReference type="PROSITE" id="PS00012">
    <property type="entry name" value="PHOSPHOPANTETHEINE"/>
    <property type="match status" value="1"/>
</dbReference>
<dbReference type="SMART" id="SM00823">
    <property type="entry name" value="PKS_PP"/>
    <property type="match status" value="1"/>
</dbReference>
<evidence type="ECO:0000256" key="2">
    <source>
        <dbReference type="ARBA" id="ARBA00022450"/>
    </source>
</evidence>
<dbReference type="Gene3D" id="3.30.559.30">
    <property type="entry name" value="Nonribosomal peptide synthetase, condensation domain"/>
    <property type="match status" value="1"/>
</dbReference>
<dbReference type="InterPro" id="IPR020806">
    <property type="entry name" value="PKS_PP-bd"/>
</dbReference>
<evidence type="ECO:0000313" key="7">
    <source>
        <dbReference type="Proteomes" id="UP000077701"/>
    </source>
</evidence>
<evidence type="ECO:0000256" key="4">
    <source>
        <dbReference type="SAM" id="MobiDB-lite"/>
    </source>
</evidence>
<dbReference type="GO" id="GO:0043041">
    <property type="term" value="P:amino acid activation for nonribosomal peptide biosynthetic process"/>
    <property type="evidence" value="ECO:0007669"/>
    <property type="project" value="TreeGrafter"/>
</dbReference>
<dbReference type="InterPro" id="IPR023213">
    <property type="entry name" value="CAT-like_dom_sf"/>
</dbReference>
<dbReference type="InterPro" id="IPR006162">
    <property type="entry name" value="Ppantetheine_attach_site"/>
</dbReference>
<dbReference type="Gene3D" id="3.30.559.10">
    <property type="entry name" value="Chloramphenicol acetyltransferase-like domain"/>
    <property type="match status" value="1"/>
</dbReference>
<dbReference type="InterPro" id="IPR009081">
    <property type="entry name" value="PP-bd_ACP"/>
</dbReference>
<comment type="cofactor">
    <cofactor evidence="1">
        <name>pantetheine 4'-phosphate</name>
        <dbReference type="ChEBI" id="CHEBI:47942"/>
    </cofactor>
</comment>
<dbReference type="STRING" id="161355.PS9374_03814"/>
<organism evidence="6 7">
    <name type="scientific">Planomonospora sphaerica</name>
    <dbReference type="NCBI Taxonomy" id="161355"/>
    <lineage>
        <taxon>Bacteria</taxon>
        <taxon>Bacillati</taxon>
        <taxon>Actinomycetota</taxon>
        <taxon>Actinomycetes</taxon>
        <taxon>Streptosporangiales</taxon>
        <taxon>Streptosporangiaceae</taxon>
        <taxon>Planomonospora</taxon>
    </lineage>
</organism>
<dbReference type="SUPFAM" id="SSF47336">
    <property type="entry name" value="ACP-like"/>
    <property type="match status" value="1"/>
</dbReference>
<dbReference type="PROSITE" id="PS50075">
    <property type="entry name" value="CARRIER"/>
    <property type="match status" value="1"/>
</dbReference>
<keyword evidence="3" id="KW-0597">Phosphoprotein</keyword>
<dbReference type="PANTHER" id="PTHR45527">
    <property type="entry name" value="NONRIBOSOMAL PEPTIDE SYNTHETASE"/>
    <property type="match status" value="1"/>
</dbReference>
<keyword evidence="7" id="KW-1185">Reference proteome</keyword>
<dbReference type="OrthoDB" id="2472181at2"/>
<reference evidence="6 7" key="1">
    <citation type="journal article" date="2016" name="Genome Announc.">
        <title>Draft Genome Sequence of Planomonospora sphaerica JCM9374, a Rare Actinomycete.</title>
        <authorList>
            <person name="Dohra H."/>
            <person name="Suzuki T."/>
            <person name="Inoue Y."/>
            <person name="Kodani S."/>
        </authorList>
    </citation>
    <scope>NUCLEOTIDE SEQUENCE [LARGE SCALE GENOMIC DNA]</scope>
    <source>
        <strain evidence="6 7">JCM 9374</strain>
    </source>
</reference>
<sequence>MSVPLVDESHRASLAQHGMWVTERAGAGGAVYRMPLAVRFDGPLDADAMLDACAAVVRRHPVLASVLAERDGQVWAAPGEAPPPILFEDVSGDAPGAQEPPAGAGSAADPAGDPGSPEWLAARVAAAPLDLGTGPVSRFTLFRLGPLSHLLLVVAHHAVFDGMSKDVLLRDLAAAYNGEEPPPLPLSYGEAARAEQERVDAGLDAAAEFWRSRWHDDREVALPGATGSSLRAAPGEAVELDLGDEVAQAAGPLGVTRFELLLAALHVLLHAYGNERVTVAADLSTRTEQTRDHVGLFVNELPVASAPDGTFAEFARSLREELRAVYRYREIPLARALGGIGPRSALTPVSVSYRTRPGADPVFTGLDVAVDWAMFNGAVRNTLHLQVVDAPSGLSAVLLFNPAVLGRAGCEAVAEHLRALLRGVAARPEAPIAELPLPARAAGPEHAARQDGEPGAAGEGAPEAAREAAGPAAAAGPGGSGAAGTEDALVEQVAAIWCEALEVDEVRPDDDLFDLGGHSLTITRIIALVRDRMGVELSFEVFIDDPTVSGVADEIARSR</sequence>
<dbReference type="GO" id="GO:0031177">
    <property type="term" value="F:phosphopantetheine binding"/>
    <property type="evidence" value="ECO:0007669"/>
    <property type="project" value="InterPro"/>
</dbReference>
<reference evidence="7" key="2">
    <citation type="submission" date="2016-04" db="EMBL/GenBank/DDBJ databases">
        <title>Planomonospora sphaerica JCM9374 whole genome shotgun sequence.</title>
        <authorList>
            <person name="Suzuki T."/>
            <person name="Dohra H."/>
            <person name="Kodani S."/>
        </authorList>
    </citation>
    <scope>NUCLEOTIDE SEQUENCE [LARGE SCALE GENOMIC DNA]</scope>
    <source>
        <strain evidence="7">JCM 9374</strain>
    </source>
</reference>
<dbReference type="RefSeq" id="WP_068898466.1">
    <property type="nucleotide sequence ID" value="NZ_BDCX01000009.1"/>
</dbReference>
<gene>
    <name evidence="6" type="ORF">PS9374_03814</name>
</gene>
<dbReference type="Pfam" id="PF00668">
    <property type="entry name" value="Condensation"/>
    <property type="match status" value="1"/>
</dbReference>
<feature type="domain" description="Carrier" evidence="5">
    <location>
        <begin position="484"/>
        <end position="559"/>
    </location>
</feature>
<dbReference type="GO" id="GO:0009366">
    <property type="term" value="C:enterobactin synthetase complex"/>
    <property type="evidence" value="ECO:0007669"/>
    <property type="project" value="TreeGrafter"/>
</dbReference>
<dbReference type="AlphaFoldDB" id="A0A171DEK4"/>
<evidence type="ECO:0000259" key="5">
    <source>
        <dbReference type="PROSITE" id="PS50075"/>
    </source>
</evidence>
<accession>A0A171DEK4</accession>
<proteinExistence type="predicted"/>
<dbReference type="EMBL" id="BDCX01000009">
    <property type="protein sequence ID" value="GAT68153.1"/>
    <property type="molecule type" value="Genomic_DNA"/>
</dbReference>
<dbReference type="Gene3D" id="1.10.1200.10">
    <property type="entry name" value="ACP-like"/>
    <property type="match status" value="1"/>
</dbReference>
<dbReference type="Proteomes" id="UP000077701">
    <property type="component" value="Unassembled WGS sequence"/>
</dbReference>
<keyword evidence="2" id="KW-0596">Phosphopantetheine</keyword>
<dbReference type="GO" id="GO:0008610">
    <property type="term" value="P:lipid biosynthetic process"/>
    <property type="evidence" value="ECO:0007669"/>
    <property type="project" value="UniProtKB-ARBA"/>
</dbReference>
<dbReference type="GO" id="GO:0009239">
    <property type="term" value="P:enterobactin biosynthetic process"/>
    <property type="evidence" value="ECO:0007669"/>
    <property type="project" value="TreeGrafter"/>
</dbReference>
<evidence type="ECO:0000313" key="6">
    <source>
        <dbReference type="EMBL" id="GAT68153.1"/>
    </source>
</evidence>
<feature type="compositionally biased region" description="Low complexity" evidence="4">
    <location>
        <begin position="94"/>
        <end position="117"/>
    </location>
</feature>
<dbReference type="PANTHER" id="PTHR45527:SF1">
    <property type="entry name" value="FATTY ACID SYNTHASE"/>
    <property type="match status" value="1"/>
</dbReference>
<feature type="region of interest" description="Disordered" evidence="4">
    <location>
        <begin position="89"/>
        <end position="118"/>
    </location>
</feature>
<dbReference type="SUPFAM" id="SSF52777">
    <property type="entry name" value="CoA-dependent acyltransferases"/>
    <property type="match status" value="2"/>
</dbReference>
<evidence type="ECO:0000256" key="3">
    <source>
        <dbReference type="ARBA" id="ARBA00022553"/>
    </source>
</evidence>
<dbReference type="GO" id="GO:0005829">
    <property type="term" value="C:cytosol"/>
    <property type="evidence" value="ECO:0007669"/>
    <property type="project" value="TreeGrafter"/>
</dbReference>
<feature type="region of interest" description="Disordered" evidence="4">
    <location>
        <begin position="437"/>
        <end position="484"/>
    </location>
</feature>
<dbReference type="Pfam" id="PF00550">
    <property type="entry name" value="PP-binding"/>
    <property type="match status" value="1"/>
</dbReference>
<feature type="compositionally biased region" description="Low complexity" evidence="4">
    <location>
        <begin position="453"/>
        <end position="475"/>
    </location>
</feature>
<comment type="caution">
    <text evidence="6">The sequence shown here is derived from an EMBL/GenBank/DDBJ whole genome shotgun (WGS) entry which is preliminary data.</text>
</comment>
<name>A0A171DEK4_9ACTN</name>
<dbReference type="InterPro" id="IPR001242">
    <property type="entry name" value="Condensation_dom"/>
</dbReference>
<dbReference type="GO" id="GO:0047527">
    <property type="term" value="F:2,3-dihydroxybenzoate-serine ligase activity"/>
    <property type="evidence" value="ECO:0007669"/>
    <property type="project" value="TreeGrafter"/>
</dbReference>
<evidence type="ECO:0000256" key="1">
    <source>
        <dbReference type="ARBA" id="ARBA00001957"/>
    </source>
</evidence>